<keyword evidence="3" id="KW-1185">Reference proteome</keyword>
<organism evidence="2 3">
    <name type="scientific">Duganella aceris</name>
    <dbReference type="NCBI Taxonomy" id="2703883"/>
    <lineage>
        <taxon>Bacteria</taxon>
        <taxon>Pseudomonadati</taxon>
        <taxon>Pseudomonadota</taxon>
        <taxon>Betaproteobacteria</taxon>
        <taxon>Burkholderiales</taxon>
        <taxon>Oxalobacteraceae</taxon>
        <taxon>Telluria group</taxon>
        <taxon>Duganella</taxon>
    </lineage>
</organism>
<protein>
    <submittedName>
        <fullName evidence="2">Transporter substrate-binding domain-containing protein</fullName>
    </submittedName>
</protein>
<gene>
    <name evidence="2" type="ORF">GW587_23750</name>
</gene>
<reference evidence="2 3" key="1">
    <citation type="submission" date="2020-01" db="EMBL/GenBank/DDBJ databases">
        <authorList>
            <person name="Lee S.D."/>
        </authorList>
    </citation>
    <scope>NUCLEOTIDE SEQUENCE [LARGE SCALE GENOMIC DNA]</scope>
    <source>
        <strain evidence="2 3">SAP-35</strain>
    </source>
</reference>
<accession>A0ABX0FRJ1</accession>
<feature type="chain" id="PRO_5046599797" evidence="1">
    <location>
        <begin position="23"/>
        <end position="244"/>
    </location>
</feature>
<dbReference type="PANTHER" id="PTHR35936">
    <property type="entry name" value="MEMBRANE-BOUND LYTIC MUREIN TRANSGLYCOSYLASE F"/>
    <property type="match status" value="1"/>
</dbReference>
<dbReference type="PANTHER" id="PTHR35936:SF25">
    <property type="entry name" value="ABC TRANSPORTER SUBSTRATE-BINDING PROTEIN"/>
    <property type="match status" value="1"/>
</dbReference>
<comment type="caution">
    <text evidence="2">The sequence shown here is derived from an EMBL/GenBank/DDBJ whole genome shotgun (WGS) entry which is preliminary data.</text>
</comment>
<evidence type="ECO:0000313" key="2">
    <source>
        <dbReference type="EMBL" id="NGZ87261.1"/>
    </source>
</evidence>
<dbReference type="RefSeq" id="WP_166107317.1">
    <property type="nucleotide sequence ID" value="NZ_JAADJT010000012.1"/>
</dbReference>
<dbReference type="SUPFAM" id="SSF53850">
    <property type="entry name" value="Periplasmic binding protein-like II"/>
    <property type="match status" value="1"/>
</dbReference>
<reference evidence="3" key="2">
    <citation type="submission" date="2023-07" db="EMBL/GenBank/DDBJ databases">
        <title>Duganella aceri sp. nov., isolated from tree sap.</title>
        <authorList>
            <person name="Kim I.S."/>
        </authorList>
    </citation>
    <scope>NUCLEOTIDE SEQUENCE [LARGE SCALE GENOMIC DNA]</scope>
    <source>
        <strain evidence="3">SAP-35</strain>
    </source>
</reference>
<dbReference type="Gene3D" id="3.40.190.10">
    <property type="entry name" value="Periplasmic binding protein-like II"/>
    <property type="match status" value="2"/>
</dbReference>
<evidence type="ECO:0000313" key="3">
    <source>
        <dbReference type="Proteomes" id="UP000666369"/>
    </source>
</evidence>
<proteinExistence type="predicted"/>
<dbReference type="EMBL" id="JAADJT010000012">
    <property type="protein sequence ID" value="NGZ87261.1"/>
    <property type="molecule type" value="Genomic_DNA"/>
</dbReference>
<name>A0ABX0FRJ1_9BURK</name>
<sequence length="244" mass="27348">MMPLRRAALIAAACLFATPAVADDDAITVTYSERPPYMMAHADGPPSGLTATPAVQAFQTAGVRTVWRNLPTNRQLMMIKDPKQRACAVGWFRVEEREGYAKYTKPIYRDKEWLVLANTALAARSDATLDALLRHAETRVLVKDNYSYGAELDKLLRELHPTIAISTSPTSKMVQSISKGMVDMMFVSEEEGNYIMAHHDGEQTRNLRLLRFKDMPHGTERYIMCGKGVPDDVIARLNKAITFK</sequence>
<feature type="signal peptide" evidence="1">
    <location>
        <begin position="1"/>
        <end position="22"/>
    </location>
</feature>
<keyword evidence="1" id="KW-0732">Signal</keyword>
<dbReference type="Proteomes" id="UP000666369">
    <property type="component" value="Unassembled WGS sequence"/>
</dbReference>
<evidence type="ECO:0000256" key="1">
    <source>
        <dbReference type="SAM" id="SignalP"/>
    </source>
</evidence>